<reference evidence="1" key="1">
    <citation type="submission" date="2020-05" db="UniProtKB">
        <authorList>
            <consortium name="EnsemblMetazoa"/>
        </authorList>
    </citation>
    <scope>IDENTIFICATION</scope>
    <source>
        <strain evidence="1">TTRI</strain>
    </source>
</reference>
<proteinExistence type="predicted"/>
<keyword evidence="2" id="KW-1185">Reference proteome</keyword>
<evidence type="ECO:0000313" key="2">
    <source>
        <dbReference type="Proteomes" id="UP000078200"/>
    </source>
</evidence>
<accession>A0A1A9UCW4</accession>
<name>A0A1A9UCW4_GLOAU</name>
<protein>
    <submittedName>
        <fullName evidence="1">Uncharacterized protein</fullName>
    </submittedName>
</protein>
<organism evidence="1 2">
    <name type="scientific">Glossina austeni</name>
    <name type="common">Savannah tsetse fly</name>
    <dbReference type="NCBI Taxonomy" id="7395"/>
    <lineage>
        <taxon>Eukaryota</taxon>
        <taxon>Metazoa</taxon>
        <taxon>Ecdysozoa</taxon>
        <taxon>Arthropoda</taxon>
        <taxon>Hexapoda</taxon>
        <taxon>Insecta</taxon>
        <taxon>Pterygota</taxon>
        <taxon>Neoptera</taxon>
        <taxon>Endopterygota</taxon>
        <taxon>Diptera</taxon>
        <taxon>Brachycera</taxon>
        <taxon>Muscomorpha</taxon>
        <taxon>Hippoboscoidea</taxon>
        <taxon>Glossinidae</taxon>
        <taxon>Glossina</taxon>
    </lineage>
</organism>
<dbReference type="AlphaFoldDB" id="A0A1A9UCW4"/>
<sequence length="105" mass="11281">MGLTMLLASCALVFEFPENGNTFQRHNRTCSVNKKNAMASHGSMAEKNSKKACIKLKKVLGLTVCSNAALDCSSISGLLAYPAGPKSDSNPLLDREEIHEVIVTL</sequence>
<dbReference type="EnsemblMetazoa" id="GAUT000279-RA">
    <property type="protein sequence ID" value="GAUT000279-PA"/>
    <property type="gene ID" value="GAUT000279"/>
</dbReference>
<evidence type="ECO:0000313" key="1">
    <source>
        <dbReference type="EnsemblMetazoa" id="GAUT000279-PA"/>
    </source>
</evidence>
<dbReference type="STRING" id="7395.A0A1A9UCW4"/>
<dbReference type="VEuPathDB" id="VectorBase:GAUT000279"/>
<dbReference type="Proteomes" id="UP000078200">
    <property type="component" value="Unassembled WGS sequence"/>
</dbReference>